<reference evidence="1 2" key="2">
    <citation type="journal article" date="2015" name="BMC Genomics">
        <title>Analysis of three genomes within the thermophilic bacterial species Caldanaerobacter subterraneus with a focus on carbon monoxide dehydrogenase evolution and hydrolase diversity.</title>
        <authorList>
            <person name="Sant'Anna F.H."/>
            <person name="Lebedinsky A.V."/>
            <person name="Sokolova T.G."/>
            <person name="Robb F.T."/>
            <person name="Gonzalez J.M."/>
        </authorList>
    </citation>
    <scope>NUCLEOTIDE SEQUENCE [LARGE SCALE GENOMIC DNA]</scope>
    <source>
        <strain evidence="1 2">DSM 12653</strain>
    </source>
</reference>
<reference evidence="1 2" key="1">
    <citation type="submission" date="2008-07" db="EMBL/GenBank/DDBJ databases">
        <authorList>
            <person name="Gonzalez J."/>
            <person name="Sokolova T."/>
            <person name="Ferriera S."/>
            <person name="Johnson J."/>
            <person name="Kravitz S."/>
            <person name="Beeson K."/>
            <person name="Sutton G."/>
            <person name="Rogers Y.-H."/>
            <person name="Friedman R."/>
            <person name="Frazier M."/>
            <person name="Venter J.C."/>
        </authorList>
    </citation>
    <scope>NUCLEOTIDE SEQUENCE [LARGE SCALE GENOMIC DNA]</scope>
    <source>
        <strain evidence="1 2">DSM 12653</strain>
    </source>
</reference>
<gene>
    <name evidence="1" type="ORF">CDSM653_02495</name>
</gene>
<reference evidence="2" key="3">
    <citation type="submission" date="2015-02" db="EMBL/GenBank/DDBJ databases">
        <title>Genome analysis of three genomes within the thermophilic hydrogenogenic bacterial species Caldanaerobacter subterraneus.</title>
        <authorList>
            <person name="Sant'Anna F.H."/>
            <person name="Lebedinsky A."/>
            <person name="Sokolova T."/>
            <person name="Robb F.T."/>
            <person name="Gonzalez J.M."/>
        </authorList>
    </citation>
    <scope>NUCLEOTIDE SEQUENCE [LARGE SCALE GENOMIC DNA]</scope>
    <source>
        <strain evidence="2">DSM 12653</strain>
    </source>
</reference>
<dbReference type="EMBL" id="ABXP02000126">
    <property type="protein sequence ID" value="KKC28438.1"/>
    <property type="molecule type" value="Genomic_DNA"/>
</dbReference>
<evidence type="ECO:0000313" key="1">
    <source>
        <dbReference type="EMBL" id="KKC28438.1"/>
    </source>
</evidence>
<sequence length="32" mass="3665">MNRYKIIVEGNPFEGVSAYIKLKKIIKRGIGE</sequence>
<accession>A0A0F5PID2</accession>
<protein>
    <submittedName>
        <fullName evidence="1">Uncharacterized protein</fullName>
    </submittedName>
</protein>
<organism evidence="1 2">
    <name type="scientific">Caldanaerobacter subterraneus subsp. pacificus DSM 12653</name>
    <dbReference type="NCBI Taxonomy" id="391606"/>
    <lineage>
        <taxon>Bacteria</taxon>
        <taxon>Bacillati</taxon>
        <taxon>Bacillota</taxon>
        <taxon>Clostridia</taxon>
        <taxon>Thermoanaerobacterales</taxon>
        <taxon>Thermoanaerobacteraceae</taxon>
        <taxon>Caldanaerobacter</taxon>
    </lineage>
</organism>
<dbReference type="Proteomes" id="UP000010146">
    <property type="component" value="Unassembled WGS sequence"/>
</dbReference>
<evidence type="ECO:0000313" key="2">
    <source>
        <dbReference type="Proteomes" id="UP000010146"/>
    </source>
</evidence>
<comment type="caution">
    <text evidence="1">The sequence shown here is derived from an EMBL/GenBank/DDBJ whole genome shotgun (WGS) entry which is preliminary data.</text>
</comment>
<name>A0A0F5PID2_9THEO</name>
<proteinExistence type="predicted"/>
<dbReference type="AlphaFoldDB" id="A0A0F5PID2"/>